<feature type="domain" description="Reverse transcriptase zinc-binding" evidence="1">
    <location>
        <begin position="2"/>
        <end position="53"/>
    </location>
</feature>
<dbReference type="Proteomes" id="UP000245207">
    <property type="component" value="Unassembled WGS sequence"/>
</dbReference>
<dbReference type="PANTHER" id="PTHR33116:SF78">
    <property type="entry name" value="OS12G0587133 PROTEIN"/>
    <property type="match status" value="1"/>
</dbReference>
<proteinExistence type="predicted"/>
<keyword evidence="2" id="KW-0695">RNA-directed DNA polymerase</keyword>
<organism evidence="2 3">
    <name type="scientific">Artemisia annua</name>
    <name type="common">Sweet wormwood</name>
    <dbReference type="NCBI Taxonomy" id="35608"/>
    <lineage>
        <taxon>Eukaryota</taxon>
        <taxon>Viridiplantae</taxon>
        <taxon>Streptophyta</taxon>
        <taxon>Embryophyta</taxon>
        <taxon>Tracheophyta</taxon>
        <taxon>Spermatophyta</taxon>
        <taxon>Magnoliopsida</taxon>
        <taxon>eudicotyledons</taxon>
        <taxon>Gunneridae</taxon>
        <taxon>Pentapetalae</taxon>
        <taxon>asterids</taxon>
        <taxon>campanulids</taxon>
        <taxon>Asterales</taxon>
        <taxon>Asteraceae</taxon>
        <taxon>Asteroideae</taxon>
        <taxon>Anthemideae</taxon>
        <taxon>Artemisiinae</taxon>
        <taxon>Artemisia</taxon>
    </lineage>
</organism>
<dbReference type="Pfam" id="PF13966">
    <property type="entry name" value="zf-RVT"/>
    <property type="match status" value="1"/>
</dbReference>
<dbReference type="STRING" id="35608.A0A2U1PH39"/>
<dbReference type="PANTHER" id="PTHR33116">
    <property type="entry name" value="REVERSE TRANSCRIPTASE ZINC-BINDING DOMAIN-CONTAINING PROTEIN-RELATED-RELATED"/>
    <property type="match status" value="1"/>
</dbReference>
<evidence type="ECO:0000259" key="1">
    <source>
        <dbReference type="Pfam" id="PF13966"/>
    </source>
</evidence>
<keyword evidence="2" id="KW-0548">Nucleotidyltransferase</keyword>
<keyword evidence="3" id="KW-1185">Reference proteome</keyword>
<reference evidence="2 3" key="1">
    <citation type="journal article" date="2018" name="Mol. Plant">
        <title>The genome of Artemisia annua provides insight into the evolution of Asteraceae family and artemisinin biosynthesis.</title>
        <authorList>
            <person name="Shen Q."/>
            <person name="Zhang L."/>
            <person name="Liao Z."/>
            <person name="Wang S."/>
            <person name="Yan T."/>
            <person name="Shi P."/>
            <person name="Liu M."/>
            <person name="Fu X."/>
            <person name="Pan Q."/>
            <person name="Wang Y."/>
            <person name="Lv Z."/>
            <person name="Lu X."/>
            <person name="Zhang F."/>
            <person name="Jiang W."/>
            <person name="Ma Y."/>
            <person name="Chen M."/>
            <person name="Hao X."/>
            <person name="Li L."/>
            <person name="Tang Y."/>
            <person name="Lv G."/>
            <person name="Zhou Y."/>
            <person name="Sun X."/>
            <person name="Brodelius P.E."/>
            <person name="Rose J.K.C."/>
            <person name="Tang K."/>
        </authorList>
    </citation>
    <scope>NUCLEOTIDE SEQUENCE [LARGE SCALE GENOMIC DNA]</scope>
    <source>
        <strain evidence="3">cv. Huhao1</strain>
        <tissue evidence="2">Leaf</tissue>
    </source>
</reference>
<dbReference type="InterPro" id="IPR026960">
    <property type="entry name" value="RVT-Znf"/>
</dbReference>
<dbReference type="OrthoDB" id="1714893at2759"/>
<protein>
    <submittedName>
        <fullName evidence="2">RNA-directed DNA polymerase, eukaryota, Reverse transcriptase zinc-binding domain protein</fullName>
    </submittedName>
</protein>
<comment type="caution">
    <text evidence="2">The sequence shown here is derived from an EMBL/GenBank/DDBJ whole genome shotgun (WGS) entry which is preliminary data.</text>
</comment>
<gene>
    <name evidence="2" type="ORF">CTI12_AA153390</name>
</gene>
<name>A0A2U1PH39_ARTAN</name>
<sequence length="151" mass="18207">MLGWRLELNRVPTRDQLQLRQIPLPSTCCPICNCHEETVNHLFLQCSFADSLWKHLLQWCNLPLTKPSNIRDLLSFHKDQFIVPRKRKHVNLIILSYCWIIWKIRNDSIFSNKNPSFRFAAKELKSLSYLWLKNRSQKPCMEWSKWCNFNF</sequence>
<keyword evidence="2" id="KW-0808">Transferase</keyword>
<accession>A0A2U1PH39</accession>
<dbReference type="GO" id="GO:0003964">
    <property type="term" value="F:RNA-directed DNA polymerase activity"/>
    <property type="evidence" value="ECO:0007669"/>
    <property type="project" value="UniProtKB-KW"/>
</dbReference>
<evidence type="ECO:0000313" key="3">
    <source>
        <dbReference type="Proteomes" id="UP000245207"/>
    </source>
</evidence>
<dbReference type="EMBL" id="PKPP01001161">
    <property type="protein sequence ID" value="PWA85084.1"/>
    <property type="molecule type" value="Genomic_DNA"/>
</dbReference>
<evidence type="ECO:0000313" key="2">
    <source>
        <dbReference type="EMBL" id="PWA85084.1"/>
    </source>
</evidence>
<dbReference type="AlphaFoldDB" id="A0A2U1PH39"/>